<protein>
    <recommendedName>
        <fullName evidence="4">NADH:quinone oxidoreductase/Mrp antiporter membrane subunit domain-containing protein</fullName>
    </recommendedName>
</protein>
<keyword evidence="3" id="KW-1185">Reference proteome</keyword>
<feature type="transmembrane region" description="Helical" evidence="1">
    <location>
        <begin position="114"/>
        <end position="139"/>
    </location>
</feature>
<gene>
    <name evidence="2" type="ORF">DAY19_04875</name>
</gene>
<reference evidence="3" key="1">
    <citation type="journal article" date="2019" name="Int. J. Syst. Evol. Microbiol.">
        <title>Halobacteriovorax valvorus sp. nov., a novel prokaryotic predator isolated from coastal seawater of China.</title>
        <authorList>
            <person name="Chen M.-X."/>
        </authorList>
    </citation>
    <scope>NUCLEOTIDE SEQUENCE [LARGE SCALE GENOMIC DNA]</scope>
    <source>
        <strain evidence="3">BL9</strain>
    </source>
</reference>
<keyword evidence="1" id="KW-1133">Transmembrane helix</keyword>
<feature type="transmembrane region" description="Helical" evidence="1">
    <location>
        <begin position="302"/>
        <end position="323"/>
    </location>
</feature>
<feature type="transmembrane region" description="Helical" evidence="1">
    <location>
        <begin position="409"/>
        <end position="427"/>
    </location>
</feature>
<feature type="transmembrane region" description="Helical" evidence="1">
    <location>
        <begin position="29"/>
        <end position="62"/>
    </location>
</feature>
<feature type="transmembrane region" description="Helical" evidence="1">
    <location>
        <begin position="269"/>
        <end position="290"/>
    </location>
</feature>
<keyword evidence="1" id="KW-0812">Transmembrane</keyword>
<feature type="transmembrane region" description="Helical" evidence="1">
    <location>
        <begin position="74"/>
        <end position="94"/>
    </location>
</feature>
<evidence type="ECO:0008006" key="4">
    <source>
        <dbReference type="Google" id="ProtNLM"/>
    </source>
</evidence>
<proteinExistence type="predicted"/>
<dbReference type="Proteomes" id="UP000443582">
    <property type="component" value="Unassembled WGS sequence"/>
</dbReference>
<feature type="transmembrane region" description="Helical" evidence="1">
    <location>
        <begin position="244"/>
        <end position="263"/>
    </location>
</feature>
<evidence type="ECO:0000313" key="3">
    <source>
        <dbReference type="Proteomes" id="UP000443582"/>
    </source>
</evidence>
<comment type="caution">
    <text evidence="2">The sequence shown here is derived from an EMBL/GenBank/DDBJ whole genome shotgun (WGS) entry which is preliminary data.</text>
</comment>
<evidence type="ECO:0000313" key="2">
    <source>
        <dbReference type="EMBL" id="RZF23107.1"/>
    </source>
</evidence>
<feature type="transmembrane region" description="Helical" evidence="1">
    <location>
        <begin position="196"/>
        <end position="223"/>
    </location>
</feature>
<dbReference type="EMBL" id="QDKL01000001">
    <property type="protein sequence ID" value="RZF23107.1"/>
    <property type="molecule type" value="Genomic_DNA"/>
</dbReference>
<dbReference type="RefSeq" id="WP_114706054.1">
    <property type="nucleotide sequence ID" value="NZ_QDKL01000001.1"/>
</dbReference>
<organism evidence="2 3">
    <name type="scientific">Halobacteriovorax vibrionivorans</name>
    <dbReference type="NCBI Taxonomy" id="2152716"/>
    <lineage>
        <taxon>Bacteria</taxon>
        <taxon>Pseudomonadati</taxon>
        <taxon>Bdellovibrionota</taxon>
        <taxon>Bacteriovoracia</taxon>
        <taxon>Bacteriovoracales</taxon>
        <taxon>Halobacteriovoraceae</taxon>
        <taxon>Halobacteriovorax</taxon>
    </lineage>
</organism>
<name>A0ABY0IPJ9_9BACT</name>
<accession>A0ABY0IPJ9</accession>
<keyword evidence="1" id="KW-0472">Membrane</keyword>
<feature type="transmembrane region" description="Helical" evidence="1">
    <location>
        <begin position="329"/>
        <end position="349"/>
    </location>
</feature>
<sequence>MIYFNVSLFLLTLLAVHFSSKINNWGRSFISLIPILSIVVVYFSGMEINYLNSIFPFILSFLVIDEKKRNVYEILPFGILLFPIDINIKIIAFASCVYLNLGSYKKQSLNILKLAIIAFITLVDKTLAFKYLFSVYLLLSFLDTDNKDFAITDGVILSYLLTSDIQYVTQNLNQFLIGLSFLIFLSLLNKENIFKIIFVLTAIVSVFLNSESQLMGLIVFYYMIRSFQTCIKISAREIAVFDKYVLVNALSHLGLIGILAMSFSTQNPFFIALSIILTFFVYILGSDELTSFEMSGKWYESFYSLVFFSVFGSLLFLLSSKAFSINDQFYLHAISSYLVIGITFIVICYKFRAMIEPISTQLHLSNKKRLIYMNNIFYNERRFLAQNDQVVKGKSILSHISVPYKTVRTISLIVTAIYFLVLIVQVAG</sequence>
<evidence type="ECO:0000256" key="1">
    <source>
        <dbReference type="SAM" id="Phobius"/>
    </source>
</evidence>